<feature type="domain" description="Erythromycin biosynthesis protein CIII-like C-terminal" evidence="4">
    <location>
        <begin position="264"/>
        <end position="398"/>
    </location>
</feature>
<dbReference type="PANTHER" id="PTHR48050:SF13">
    <property type="entry name" value="STEROL 3-BETA-GLUCOSYLTRANSFERASE UGT80A2"/>
    <property type="match status" value="1"/>
</dbReference>
<organism evidence="6 7">
    <name type="scientific">Micromonospora aurantiaca</name>
    <name type="common">nom. illeg.</name>
    <dbReference type="NCBI Taxonomy" id="47850"/>
    <lineage>
        <taxon>Bacteria</taxon>
        <taxon>Bacillati</taxon>
        <taxon>Actinomycetota</taxon>
        <taxon>Actinomycetes</taxon>
        <taxon>Micromonosporales</taxon>
        <taxon>Micromonosporaceae</taxon>
        <taxon>Micromonospora</taxon>
    </lineage>
</organism>
<evidence type="ECO:0000259" key="5">
    <source>
        <dbReference type="Pfam" id="PF21036"/>
    </source>
</evidence>
<dbReference type="InterPro" id="IPR010610">
    <property type="entry name" value="EryCIII-like_C"/>
</dbReference>
<protein>
    <submittedName>
        <fullName evidence="6">DUF1205 domain-containing protein</fullName>
    </submittedName>
</protein>
<dbReference type="PANTHER" id="PTHR48050">
    <property type="entry name" value="STEROL 3-BETA-GLUCOSYLTRANSFERASE"/>
    <property type="match status" value="1"/>
</dbReference>
<dbReference type="CDD" id="cd03784">
    <property type="entry name" value="GT1_Gtf-like"/>
    <property type="match status" value="1"/>
</dbReference>
<proteinExistence type="inferred from homology"/>
<dbReference type="EMBL" id="CP031263">
    <property type="protein sequence ID" value="AXH93391.1"/>
    <property type="molecule type" value="Genomic_DNA"/>
</dbReference>
<dbReference type="SUPFAM" id="SSF53756">
    <property type="entry name" value="UDP-Glycosyltransferase/glycogen phosphorylase"/>
    <property type="match status" value="1"/>
</dbReference>
<reference evidence="6 7" key="1">
    <citation type="submission" date="2018-07" db="EMBL/GenBank/DDBJ databases">
        <authorList>
            <person name="Ye Y."/>
        </authorList>
    </citation>
    <scope>NUCLEOTIDE SEQUENCE [LARGE SCALE GENOMIC DNA]</scope>
    <source>
        <strain evidence="7">H14(2018)</strain>
    </source>
</reference>
<dbReference type="Pfam" id="PF21036">
    <property type="entry name" value="EryCIII-like_N"/>
    <property type="match status" value="1"/>
</dbReference>
<keyword evidence="2" id="KW-0328">Glycosyltransferase</keyword>
<dbReference type="InterPro" id="IPR048284">
    <property type="entry name" value="EryCIII-like_N"/>
</dbReference>
<sequence>MKVLFTVSSWPTHYAVMVPIGWALQAGGHEVRVLCTPSQVAPLCAAGLTPVPILDSPSDEIRLRLQYFMEAVDGVWPYPWPPLHPITGAQLDGLDDFDLTGFRERQLPEVAARAAASFDAAVEYTTAFRPDFVLHDPASLEGLLAGLVTGVKTAMVLWGPVGPAEPEHMRIVPDDISGSFARYGLGPFDAGMIKTVVDPCPSSVEPPLAAERLPVRYVPYNGTAPAPTWLLEPIDRPRVCLSWSTALRSMSGPRSFVLPEAVRALEGLDAEVVLTATAQDVAELGPVPPTVRVLERLPLRLLLPTCSAVVHHGGGGSTLTSLWAGVPQVLLTFASEQAASATRVAAAGAAVQLPGHLVDAAAIRRAIDELLADGSYRRSAVRLRGEMEQRPTPADLVDLIGV</sequence>
<dbReference type="Gene3D" id="3.40.50.2000">
    <property type="entry name" value="Glycogen Phosphorylase B"/>
    <property type="match status" value="2"/>
</dbReference>
<evidence type="ECO:0000256" key="3">
    <source>
        <dbReference type="ARBA" id="ARBA00022679"/>
    </source>
</evidence>
<comment type="similarity">
    <text evidence="1">Belongs to the glycosyltransferase 28 family.</text>
</comment>
<dbReference type="GO" id="GO:0008194">
    <property type="term" value="F:UDP-glycosyltransferase activity"/>
    <property type="evidence" value="ECO:0007669"/>
    <property type="project" value="InterPro"/>
</dbReference>
<evidence type="ECO:0000256" key="1">
    <source>
        <dbReference type="ARBA" id="ARBA00006962"/>
    </source>
</evidence>
<dbReference type="FunFam" id="3.40.50.2000:FF:000072">
    <property type="entry name" value="Glycosyl transferase"/>
    <property type="match status" value="1"/>
</dbReference>
<feature type="domain" description="Erythromycin biosynthesis protein CIII-like N-terminal" evidence="5">
    <location>
        <begin position="22"/>
        <end position="242"/>
    </location>
</feature>
<accession>A0A3M9L1D0</accession>
<evidence type="ECO:0000313" key="7">
    <source>
        <dbReference type="Proteomes" id="UP000253958"/>
    </source>
</evidence>
<name>A0A3M9L1D0_9ACTN</name>
<gene>
    <name evidence="6" type="ORF">DVH21_27495</name>
</gene>
<evidence type="ECO:0000259" key="4">
    <source>
        <dbReference type="Pfam" id="PF06722"/>
    </source>
</evidence>
<dbReference type="RefSeq" id="WP_013287133.1">
    <property type="nucleotide sequence ID" value="NZ_CBDRJA010000032.1"/>
</dbReference>
<dbReference type="InterPro" id="IPR002213">
    <property type="entry name" value="UDP_glucos_trans"/>
</dbReference>
<evidence type="ECO:0000313" key="6">
    <source>
        <dbReference type="EMBL" id="AXH93391.1"/>
    </source>
</evidence>
<dbReference type="GO" id="GO:0016758">
    <property type="term" value="F:hexosyltransferase activity"/>
    <property type="evidence" value="ECO:0007669"/>
    <property type="project" value="UniProtKB-ARBA"/>
</dbReference>
<dbReference type="OMA" id="DICPPAW"/>
<reference evidence="6 7" key="2">
    <citation type="submission" date="2018-08" db="EMBL/GenBank/DDBJ databases">
        <title>Streptomyces kandeliansis sp. nov., an endophytic bacterium isolated from mangrove plant.</title>
        <authorList>
            <person name="Wang R."/>
        </authorList>
    </citation>
    <scope>NUCLEOTIDE SEQUENCE [LARGE SCALE GENOMIC DNA]</scope>
    <source>
        <strain evidence="7">H14(2018)</strain>
    </source>
</reference>
<dbReference type="GO" id="GO:0017000">
    <property type="term" value="P:antibiotic biosynthetic process"/>
    <property type="evidence" value="ECO:0007669"/>
    <property type="project" value="UniProtKB-ARBA"/>
</dbReference>
<dbReference type="Pfam" id="PF06722">
    <property type="entry name" value="EryCIII-like_C"/>
    <property type="match status" value="1"/>
</dbReference>
<dbReference type="InterPro" id="IPR050426">
    <property type="entry name" value="Glycosyltransferase_28"/>
</dbReference>
<keyword evidence="3" id="KW-0808">Transferase</keyword>
<dbReference type="Proteomes" id="UP000253958">
    <property type="component" value="Chromosome"/>
</dbReference>
<dbReference type="AlphaFoldDB" id="A0A3M9L1D0"/>
<evidence type="ECO:0000256" key="2">
    <source>
        <dbReference type="ARBA" id="ARBA00022676"/>
    </source>
</evidence>